<dbReference type="AlphaFoldDB" id="A0A502GSI7"/>
<keyword evidence="2" id="KW-1185">Reference proteome</keyword>
<protein>
    <submittedName>
        <fullName evidence="1">Uncharacterized protein</fullName>
    </submittedName>
</protein>
<dbReference type="Proteomes" id="UP000317646">
    <property type="component" value="Unassembled WGS sequence"/>
</dbReference>
<dbReference type="EMBL" id="RCYZ01000005">
    <property type="protein sequence ID" value="TPG65327.1"/>
    <property type="molecule type" value="Genomic_DNA"/>
</dbReference>
<name>A0A502GSI7_9BACT</name>
<proteinExistence type="predicted"/>
<reference evidence="1 2" key="1">
    <citation type="journal article" date="2019" name="Environ. Microbiol.">
        <title>Species interactions and distinct microbial communities in high Arctic permafrost affected cryosols are associated with the CH4 and CO2 gas fluxes.</title>
        <authorList>
            <person name="Altshuler I."/>
            <person name="Hamel J."/>
            <person name="Turney S."/>
            <person name="Magnuson E."/>
            <person name="Levesque R."/>
            <person name="Greer C."/>
            <person name="Whyte L.G."/>
        </authorList>
    </citation>
    <scope>NUCLEOTIDE SEQUENCE [LARGE SCALE GENOMIC DNA]</scope>
    <source>
        <strain evidence="1 2">S9.2P</strain>
    </source>
</reference>
<accession>A0A502GSI7</accession>
<organism evidence="1 2">
    <name type="scientific">Hymenobacter nivis</name>
    <dbReference type="NCBI Taxonomy" id="1850093"/>
    <lineage>
        <taxon>Bacteria</taxon>
        <taxon>Pseudomonadati</taxon>
        <taxon>Bacteroidota</taxon>
        <taxon>Cytophagia</taxon>
        <taxon>Cytophagales</taxon>
        <taxon>Hymenobacteraceae</taxon>
        <taxon>Hymenobacter</taxon>
    </lineage>
</organism>
<evidence type="ECO:0000313" key="2">
    <source>
        <dbReference type="Proteomes" id="UP000317646"/>
    </source>
</evidence>
<evidence type="ECO:0000313" key="1">
    <source>
        <dbReference type="EMBL" id="TPG65327.1"/>
    </source>
</evidence>
<gene>
    <name evidence="1" type="ORF">EAH73_12640</name>
</gene>
<sequence>MAILYSIHPLLGNNWKLPGSKWDGNYRVTCLRFGVVVMGYPFLPQGWSSIRLRILQKEMSRMKLPRMLQHYF</sequence>
<comment type="caution">
    <text evidence="1">The sequence shown here is derived from an EMBL/GenBank/DDBJ whole genome shotgun (WGS) entry which is preliminary data.</text>
</comment>